<dbReference type="Pfam" id="PF03916">
    <property type="entry name" value="NrfD"/>
    <property type="match status" value="1"/>
</dbReference>
<dbReference type="Proteomes" id="UP001549773">
    <property type="component" value="Unassembled WGS sequence"/>
</dbReference>
<feature type="transmembrane region" description="Helical" evidence="7">
    <location>
        <begin position="221"/>
        <end position="242"/>
    </location>
</feature>
<keyword evidence="9" id="KW-1185">Reference proteome</keyword>
<evidence type="ECO:0000313" key="8">
    <source>
        <dbReference type="EMBL" id="MET7030536.1"/>
    </source>
</evidence>
<feature type="transmembrane region" description="Helical" evidence="7">
    <location>
        <begin position="329"/>
        <end position="355"/>
    </location>
</feature>
<feature type="transmembrane region" description="Helical" evidence="7">
    <location>
        <begin position="178"/>
        <end position="201"/>
    </location>
</feature>
<comment type="caution">
    <text evidence="8">The sequence shown here is derived from an EMBL/GenBank/DDBJ whole genome shotgun (WGS) entry which is preliminary data.</text>
</comment>
<evidence type="ECO:0000256" key="3">
    <source>
        <dbReference type="ARBA" id="ARBA00022475"/>
    </source>
</evidence>
<evidence type="ECO:0000256" key="6">
    <source>
        <dbReference type="ARBA" id="ARBA00023136"/>
    </source>
</evidence>
<dbReference type="PANTHER" id="PTHR43044:SF2">
    <property type="entry name" value="POLYSULPHIDE REDUCTASE NRFD"/>
    <property type="match status" value="1"/>
</dbReference>
<evidence type="ECO:0000256" key="4">
    <source>
        <dbReference type="ARBA" id="ARBA00022692"/>
    </source>
</evidence>
<feature type="transmembrane region" description="Helical" evidence="7">
    <location>
        <begin position="286"/>
        <end position="308"/>
    </location>
</feature>
<reference evidence="8 9" key="1">
    <citation type="submission" date="2024-07" db="EMBL/GenBank/DDBJ databases">
        <title>The genome sequence of type strain Sediminicola luteus GDMCC 1.2596T.</title>
        <authorList>
            <person name="Liu Y."/>
        </authorList>
    </citation>
    <scope>NUCLEOTIDE SEQUENCE [LARGE SCALE GENOMIC DNA]</scope>
    <source>
        <strain evidence="8 9">GDMCC 1.2596</strain>
    </source>
</reference>
<dbReference type="PANTHER" id="PTHR43044">
    <property type="match status" value="1"/>
</dbReference>
<keyword evidence="3" id="KW-1003">Cell membrane</keyword>
<sequence>MRRFKVFKSLVIDSLDTTTKGSKKYHIWMGFLTLVMLIGMYCYSIQLDKGLSVTGMSDGVSWGLYISNFTFLVGVAAAAVMLVMPTYILRDIDFKQAVLIGEGLAVAALIMCLAFVVADMGGPSVLWHMLPGIGVFNFPNSMLTWDVIVLNGYLFINISIPFYILFRHYQGKEAMKKVYVPGAVLSVFWAVGIHLVTAFLYQGLQARPFWNNALLGPRFLASAFAAGPALIILVLAVIRSFTEFKIEDKTIKKIALIVTVAAQINLIMLVSELFKEFYAPTHHSESAYYLFFGLHGKSALLPWIWTAIPLNVMATIMLTFGKLRNNLKVLYFCCFVLFVAIWIEKGFGLIVPGFIPGPYGKIVEYLPTGIEIGVTLGIWALGAFVFTILAKTAIGIETGELRYRSKEISD</sequence>
<feature type="transmembrane region" description="Helical" evidence="7">
    <location>
        <begin position="375"/>
        <end position="396"/>
    </location>
</feature>
<dbReference type="InterPro" id="IPR005614">
    <property type="entry name" value="NrfD-like"/>
</dbReference>
<accession>A0ABV2TZ22</accession>
<keyword evidence="4 7" id="KW-0812">Transmembrane</keyword>
<organism evidence="8 9">
    <name type="scientific">Sediminicola luteus</name>
    <dbReference type="NCBI Taxonomy" id="319238"/>
    <lineage>
        <taxon>Bacteria</taxon>
        <taxon>Pseudomonadati</taxon>
        <taxon>Bacteroidota</taxon>
        <taxon>Flavobacteriia</taxon>
        <taxon>Flavobacteriales</taxon>
        <taxon>Flavobacteriaceae</taxon>
        <taxon>Sediminicola</taxon>
    </lineage>
</organism>
<dbReference type="NCBIfam" id="NF045798">
    <property type="entry name" value="DsrP"/>
    <property type="match status" value="1"/>
</dbReference>
<comment type="subcellular location">
    <subcellularLocation>
        <location evidence="1">Cell membrane</location>
        <topology evidence="1">Multi-pass membrane protein</topology>
    </subcellularLocation>
</comment>
<dbReference type="RefSeq" id="WP_354619333.1">
    <property type="nucleotide sequence ID" value="NZ_JBEWYP010000009.1"/>
</dbReference>
<evidence type="ECO:0000313" key="9">
    <source>
        <dbReference type="Proteomes" id="UP001549773"/>
    </source>
</evidence>
<evidence type="ECO:0000256" key="7">
    <source>
        <dbReference type="SAM" id="Phobius"/>
    </source>
</evidence>
<feature type="transmembrane region" description="Helical" evidence="7">
    <location>
        <begin position="254"/>
        <end position="274"/>
    </location>
</feature>
<feature type="transmembrane region" description="Helical" evidence="7">
    <location>
        <begin position="27"/>
        <end position="46"/>
    </location>
</feature>
<gene>
    <name evidence="8" type="primary">dsrP</name>
    <name evidence="8" type="ORF">ABXZ32_14095</name>
</gene>
<dbReference type="Gene3D" id="1.20.1630.10">
    <property type="entry name" value="Formate dehydrogenase/DMSO reductase domain"/>
    <property type="match status" value="1"/>
</dbReference>
<evidence type="ECO:0000256" key="2">
    <source>
        <dbReference type="ARBA" id="ARBA00008929"/>
    </source>
</evidence>
<name>A0ABV2TZ22_9FLAO</name>
<comment type="similarity">
    <text evidence="2">Belongs to the NrfD family.</text>
</comment>
<evidence type="ECO:0000256" key="5">
    <source>
        <dbReference type="ARBA" id="ARBA00022989"/>
    </source>
</evidence>
<keyword evidence="5 7" id="KW-1133">Transmembrane helix</keyword>
<feature type="transmembrane region" description="Helical" evidence="7">
    <location>
        <begin position="99"/>
        <end position="122"/>
    </location>
</feature>
<keyword evidence="6 7" id="KW-0472">Membrane</keyword>
<feature type="transmembrane region" description="Helical" evidence="7">
    <location>
        <begin position="66"/>
        <end position="87"/>
    </location>
</feature>
<feature type="transmembrane region" description="Helical" evidence="7">
    <location>
        <begin position="142"/>
        <end position="166"/>
    </location>
</feature>
<dbReference type="InterPro" id="IPR054823">
    <property type="entry name" value="DsrP-like"/>
</dbReference>
<protein>
    <submittedName>
        <fullName evidence="8">Sulfate reduction electron transfer complex DsrMKJOP subunit DsrP</fullName>
    </submittedName>
</protein>
<evidence type="ECO:0000256" key="1">
    <source>
        <dbReference type="ARBA" id="ARBA00004651"/>
    </source>
</evidence>
<dbReference type="EMBL" id="JBEWYP010000009">
    <property type="protein sequence ID" value="MET7030536.1"/>
    <property type="molecule type" value="Genomic_DNA"/>
</dbReference>
<proteinExistence type="inferred from homology"/>